<evidence type="ECO:0000256" key="3">
    <source>
        <dbReference type="ARBA" id="ARBA00022679"/>
    </source>
</evidence>
<keyword evidence="1 7" id="KW-0444">Lipid biosynthesis</keyword>
<dbReference type="Gene3D" id="2.160.10.10">
    <property type="entry name" value="Hexapeptide repeat proteins"/>
    <property type="match status" value="1"/>
</dbReference>
<dbReference type="EC" id="2.3.1.191" evidence="7"/>
<dbReference type="InterPro" id="IPR007691">
    <property type="entry name" value="LpxD"/>
</dbReference>
<dbReference type="PANTHER" id="PTHR43378">
    <property type="entry name" value="UDP-3-O-ACYLGLUCOSAMINE N-ACYLTRANSFERASE"/>
    <property type="match status" value="1"/>
</dbReference>
<dbReference type="SUPFAM" id="SSF51161">
    <property type="entry name" value="Trimeric LpxA-like enzymes"/>
    <property type="match status" value="1"/>
</dbReference>
<dbReference type="Proteomes" id="UP000189733">
    <property type="component" value="Unassembled WGS sequence"/>
</dbReference>
<name>A0A1T4WGC2_9BACT</name>
<comment type="similarity">
    <text evidence="7">Belongs to the transferase hexapeptide repeat family. LpxD subfamily.</text>
</comment>
<keyword evidence="6 7" id="KW-0012">Acyltransferase</keyword>
<comment type="catalytic activity">
    <reaction evidence="7">
        <text>a UDP-3-O-[(3R)-3-hydroxyacyl]-alpha-D-glucosamine + a (3R)-hydroxyacyl-[ACP] = a UDP-2-N,3-O-bis[(3R)-3-hydroxyacyl]-alpha-D-glucosamine + holo-[ACP] + H(+)</text>
        <dbReference type="Rhea" id="RHEA:53836"/>
        <dbReference type="Rhea" id="RHEA-COMP:9685"/>
        <dbReference type="Rhea" id="RHEA-COMP:9945"/>
        <dbReference type="ChEBI" id="CHEBI:15378"/>
        <dbReference type="ChEBI" id="CHEBI:64479"/>
        <dbReference type="ChEBI" id="CHEBI:78827"/>
        <dbReference type="ChEBI" id="CHEBI:137740"/>
        <dbReference type="ChEBI" id="CHEBI:137748"/>
        <dbReference type="EC" id="2.3.1.191"/>
    </reaction>
</comment>
<evidence type="ECO:0000256" key="4">
    <source>
        <dbReference type="ARBA" id="ARBA00022737"/>
    </source>
</evidence>
<organism evidence="9 10">
    <name type="scientific">Desulfobaculum bizertense DSM 18034</name>
    <dbReference type="NCBI Taxonomy" id="1121442"/>
    <lineage>
        <taxon>Bacteria</taxon>
        <taxon>Pseudomonadati</taxon>
        <taxon>Thermodesulfobacteriota</taxon>
        <taxon>Desulfovibrionia</taxon>
        <taxon>Desulfovibrionales</taxon>
        <taxon>Desulfovibrionaceae</taxon>
        <taxon>Desulfobaculum</taxon>
    </lineage>
</organism>
<dbReference type="InterPro" id="IPR001451">
    <property type="entry name" value="Hexapep"/>
</dbReference>
<feature type="active site" description="Proton acceptor" evidence="7">
    <location>
        <position position="238"/>
    </location>
</feature>
<dbReference type="Pfam" id="PF00132">
    <property type="entry name" value="Hexapep"/>
    <property type="match status" value="1"/>
</dbReference>
<dbReference type="GO" id="GO:0009245">
    <property type="term" value="P:lipid A biosynthetic process"/>
    <property type="evidence" value="ECO:0007669"/>
    <property type="project" value="UniProtKB-UniRule"/>
</dbReference>
<dbReference type="InterPro" id="IPR011004">
    <property type="entry name" value="Trimer_LpxA-like_sf"/>
</dbReference>
<dbReference type="GO" id="GO:0016020">
    <property type="term" value="C:membrane"/>
    <property type="evidence" value="ECO:0007669"/>
    <property type="project" value="GOC"/>
</dbReference>
<accession>A0A1T4WGC2</accession>
<dbReference type="Gene3D" id="3.40.1390.10">
    <property type="entry name" value="MurE/MurF, N-terminal domain"/>
    <property type="match status" value="1"/>
</dbReference>
<proteinExistence type="inferred from homology"/>
<dbReference type="RefSeq" id="WP_078685407.1">
    <property type="nucleotide sequence ID" value="NZ_FUYA01000007.1"/>
</dbReference>
<comment type="function">
    <text evidence="7">Catalyzes the N-acylation of UDP-3-O-acylglucosamine using 3-hydroxyacyl-ACP as the acyl donor. Is involved in the biosynthesis of lipid A, a phosphorylated glycolipid that anchors the lipopolysaccharide to the outer membrane of the cell.</text>
</comment>
<dbReference type="OrthoDB" id="9784739at2"/>
<comment type="subunit">
    <text evidence="7">Homotrimer.</text>
</comment>
<evidence type="ECO:0000256" key="5">
    <source>
        <dbReference type="ARBA" id="ARBA00023098"/>
    </source>
</evidence>
<dbReference type="NCBIfam" id="NF002060">
    <property type="entry name" value="PRK00892.1"/>
    <property type="match status" value="1"/>
</dbReference>
<evidence type="ECO:0000313" key="9">
    <source>
        <dbReference type="EMBL" id="SKA75701.1"/>
    </source>
</evidence>
<evidence type="ECO:0000256" key="6">
    <source>
        <dbReference type="ARBA" id="ARBA00023315"/>
    </source>
</evidence>
<reference evidence="9 10" key="1">
    <citation type="submission" date="2017-02" db="EMBL/GenBank/DDBJ databases">
        <authorList>
            <person name="Peterson S.W."/>
        </authorList>
    </citation>
    <scope>NUCLEOTIDE SEQUENCE [LARGE SCALE GENOMIC DNA]</scope>
    <source>
        <strain evidence="9 10">DSM 18034</strain>
    </source>
</reference>
<evidence type="ECO:0000256" key="2">
    <source>
        <dbReference type="ARBA" id="ARBA00022556"/>
    </source>
</evidence>
<evidence type="ECO:0000313" key="10">
    <source>
        <dbReference type="Proteomes" id="UP000189733"/>
    </source>
</evidence>
<keyword evidence="5 7" id="KW-0443">Lipid metabolism</keyword>
<dbReference type="InterPro" id="IPR020573">
    <property type="entry name" value="UDP_GlcNAc_AcTrfase_non-rep"/>
</dbReference>
<dbReference type="NCBIfam" id="TIGR01853">
    <property type="entry name" value="lipid_A_lpxD"/>
    <property type="match status" value="1"/>
</dbReference>
<dbReference type="PANTHER" id="PTHR43378:SF2">
    <property type="entry name" value="UDP-3-O-ACYLGLUCOSAMINE N-ACYLTRANSFERASE 1, MITOCHONDRIAL-RELATED"/>
    <property type="match status" value="1"/>
</dbReference>
<comment type="pathway">
    <text evidence="7">Bacterial outer membrane biogenesis; LPS lipid A biosynthesis.</text>
</comment>
<feature type="domain" description="UDP-3-O-[3-hydroxymyristoyl] glucosamine N-acyltransferase non-repeat region" evidence="8">
    <location>
        <begin position="20"/>
        <end position="84"/>
    </location>
</feature>
<dbReference type="GO" id="GO:0103118">
    <property type="term" value="F:UDP-3-O-[(3R)-3-hydroxyacyl]-glucosamine N-acyltransferase activity"/>
    <property type="evidence" value="ECO:0007669"/>
    <property type="project" value="UniProtKB-EC"/>
</dbReference>
<gene>
    <name evidence="7" type="primary">lpxD</name>
    <name evidence="9" type="ORF">SAMN02745702_02117</name>
</gene>
<dbReference type="GO" id="GO:0016410">
    <property type="term" value="F:N-acyltransferase activity"/>
    <property type="evidence" value="ECO:0007669"/>
    <property type="project" value="InterPro"/>
</dbReference>
<dbReference type="Pfam" id="PF04613">
    <property type="entry name" value="LpxD"/>
    <property type="match status" value="1"/>
</dbReference>
<keyword evidence="2 7" id="KW-0441">Lipid A biosynthesis</keyword>
<dbReference type="HAMAP" id="MF_00523">
    <property type="entry name" value="LpxD"/>
    <property type="match status" value="1"/>
</dbReference>
<keyword evidence="10" id="KW-1185">Reference proteome</keyword>
<keyword evidence="4 7" id="KW-0677">Repeat</keyword>
<dbReference type="AlphaFoldDB" id="A0A1T4WGC2"/>
<keyword evidence="3 7" id="KW-0808">Transferase</keyword>
<evidence type="ECO:0000256" key="1">
    <source>
        <dbReference type="ARBA" id="ARBA00022516"/>
    </source>
</evidence>
<protein>
    <recommendedName>
        <fullName evidence="7">UDP-3-O-acylglucosamine N-acyltransferase</fullName>
        <ecNumber evidence="7">2.3.1.191</ecNumber>
    </recommendedName>
</protein>
<dbReference type="CDD" id="cd03352">
    <property type="entry name" value="LbH_LpxD"/>
    <property type="match status" value="1"/>
</dbReference>
<dbReference type="STRING" id="1121442.SAMN02745702_02117"/>
<dbReference type="EMBL" id="FUYA01000007">
    <property type="protein sequence ID" value="SKA75701.1"/>
    <property type="molecule type" value="Genomic_DNA"/>
</dbReference>
<dbReference type="UniPathway" id="UPA00973"/>
<evidence type="ECO:0000256" key="7">
    <source>
        <dbReference type="HAMAP-Rule" id="MF_00523"/>
    </source>
</evidence>
<sequence>MQIRLSELAENMGLTLRGEDCLISGVGTLESAGPDDITFLADPKYAHLLEATQAAAVVVSEAHAGDVERALVSASPYMDFARILMMFNPKQGCLEGQGVSDQAYVHPSVELGEGVDVYPFAFIADGAKIGARTKIFPGAYVGEGCVIGDDCTLYPRCTLMAGTTLGDRVMIHPGAVLGADGFGYIPTDEGRVKIPQVGRVVLEDDVEIGANTTIDRAMIDRTLVRTGTKIDNQVQIAHNCTIGEHSTIVSQVGIAGSTTVGKNVIMAGKAGIADHITIGDNVIVGPKCGVARDIPAGKKMGGHPAVDYGIYMRSLTLAPKMPDLFKRVRKLEKQLAALESGGQGENNE</sequence>
<evidence type="ECO:0000259" key="8">
    <source>
        <dbReference type="Pfam" id="PF04613"/>
    </source>
</evidence>